<sequence>MRNRKQISWGRFDPRLIGEGCTKSGEGSDGESEIVDRWLRNRERRRYRPPLLMFASPPAGMKRGERHTREGAAYFHRTFLGFFLISGSKNTKGQQWQFRSIKGIPENKNSSCVVDRNRYREKDVWQPPIAAVNLMGRKNSFVLAGNEDASRYKGSFNFYCERKTWEGSKIVECKVMTQQHALIDVKSKIIEQSRLHCGNYQQYEAAIADAASLPKIAILDFRSCNFDSAASSFISMFGFHVPSLTLACLLETSIAYKKKSFIKKKNGTPVLQPLVLFYHIFEKDDEHLLVELPFPLLLMALPPVQDMKKLSIFSIVL</sequence>
<keyword evidence="2" id="KW-1185">Reference proteome</keyword>
<accession>A0AAU9PSU9</accession>
<evidence type="ECO:0000313" key="2">
    <source>
        <dbReference type="Proteomes" id="UP001157418"/>
    </source>
</evidence>
<organism evidence="1 2">
    <name type="scientific">Lactuca virosa</name>
    <dbReference type="NCBI Taxonomy" id="75947"/>
    <lineage>
        <taxon>Eukaryota</taxon>
        <taxon>Viridiplantae</taxon>
        <taxon>Streptophyta</taxon>
        <taxon>Embryophyta</taxon>
        <taxon>Tracheophyta</taxon>
        <taxon>Spermatophyta</taxon>
        <taxon>Magnoliopsida</taxon>
        <taxon>eudicotyledons</taxon>
        <taxon>Gunneridae</taxon>
        <taxon>Pentapetalae</taxon>
        <taxon>asterids</taxon>
        <taxon>campanulids</taxon>
        <taxon>Asterales</taxon>
        <taxon>Asteraceae</taxon>
        <taxon>Cichorioideae</taxon>
        <taxon>Cichorieae</taxon>
        <taxon>Lactucinae</taxon>
        <taxon>Lactuca</taxon>
    </lineage>
</organism>
<gene>
    <name evidence="1" type="ORF">LVIROSA_LOCUS38404</name>
</gene>
<dbReference type="Proteomes" id="UP001157418">
    <property type="component" value="Unassembled WGS sequence"/>
</dbReference>
<protein>
    <submittedName>
        <fullName evidence="1">Uncharacterized protein</fullName>
    </submittedName>
</protein>
<dbReference type="AlphaFoldDB" id="A0AAU9PSU9"/>
<proteinExistence type="predicted"/>
<name>A0AAU9PSU9_9ASTR</name>
<dbReference type="EMBL" id="CAKMRJ010005745">
    <property type="protein sequence ID" value="CAH1453138.1"/>
    <property type="molecule type" value="Genomic_DNA"/>
</dbReference>
<comment type="caution">
    <text evidence="1">The sequence shown here is derived from an EMBL/GenBank/DDBJ whole genome shotgun (WGS) entry which is preliminary data.</text>
</comment>
<evidence type="ECO:0000313" key="1">
    <source>
        <dbReference type="EMBL" id="CAH1453138.1"/>
    </source>
</evidence>
<reference evidence="1 2" key="1">
    <citation type="submission" date="2022-01" db="EMBL/GenBank/DDBJ databases">
        <authorList>
            <person name="Xiong W."/>
            <person name="Schranz E."/>
        </authorList>
    </citation>
    <scope>NUCLEOTIDE SEQUENCE [LARGE SCALE GENOMIC DNA]</scope>
</reference>